<keyword evidence="3" id="KW-1185">Reference proteome</keyword>
<dbReference type="Proteomes" id="UP000190750">
    <property type="component" value="Unassembled WGS sequence"/>
</dbReference>
<feature type="domain" description="Hemerythrin-like" evidence="1">
    <location>
        <begin position="6"/>
        <end position="141"/>
    </location>
</feature>
<comment type="caution">
    <text evidence="2">The sequence shown here is derived from an EMBL/GenBank/DDBJ whole genome shotgun (WGS) entry which is preliminary data.</text>
</comment>
<dbReference type="RefSeq" id="WP_078363346.1">
    <property type="nucleotide sequence ID" value="NZ_MTJN01000002.1"/>
</dbReference>
<dbReference type="Pfam" id="PF01814">
    <property type="entry name" value="Hemerythrin"/>
    <property type="match status" value="1"/>
</dbReference>
<dbReference type="AlphaFoldDB" id="A0A1T1ANF3"/>
<accession>A0A1T1ANF3</accession>
<protein>
    <submittedName>
        <fullName evidence="2">Hemerythrin</fullName>
    </submittedName>
</protein>
<reference evidence="2 3" key="1">
    <citation type="submission" date="2017-01" db="EMBL/GenBank/DDBJ databases">
        <title>Genome sequencing of Rhodoferax fermentans JCM 7819.</title>
        <authorList>
            <person name="Kim Y.J."/>
            <person name="Farh M.E.-A."/>
            <person name="Yang D.-C."/>
        </authorList>
    </citation>
    <scope>NUCLEOTIDE SEQUENCE [LARGE SCALE GENOMIC DNA]</scope>
    <source>
        <strain evidence="2 3">JCM 7819</strain>
    </source>
</reference>
<dbReference type="OrthoDB" id="8560984at2"/>
<dbReference type="PANTHER" id="PTHR39966">
    <property type="entry name" value="BLL2471 PROTEIN-RELATED"/>
    <property type="match status" value="1"/>
</dbReference>
<dbReference type="Gene3D" id="1.20.120.520">
    <property type="entry name" value="nmb1532 protein domain like"/>
    <property type="match status" value="1"/>
</dbReference>
<name>A0A1T1ANF3_RHOFE</name>
<organism evidence="2 3">
    <name type="scientific">Rhodoferax fermentans</name>
    <dbReference type="NCBI Taxonomy" id="28066"/>
    <lineage>
        <taxon>Bacteria</taxon>
        <taxon>Pseudomonadati</taxon>
        <taxon>Pseudomonadota</taxon>
        <taxon>Betaproteobacteria</taxon>
        <taxon>Burkholderiales</taxon>
        <taxon>Comamonadaceae</taxon>
        <taxon>Rhodoferax</taxon>
    </lineage>
</organism>
<dbReference type="GO" id="GO:0005886">
    <property type="term" value="C:plasma membrane"/>
    <property type="evidence" value="ECO:0007669"/>
    <property type="project" value="TreeGrafter"/>
</dbReference>
<dbReference type="STRING" id="28066.RF819_01565"/>
<sequence length="194" mass="22104">MIHSSIQIIHDEHTALASMLRSIGMMLDRGPGANPQTFFEVMRAMLFYIDEFPEQRHHPKETELLFPPVARLAPETREAIEQLGQDHAHGEVAVRELQHQLLAWELLGETRRAVFENAARRYLSFYMTHMRLEETVVLPAALRVLSAEDWSVIDAAFETNCDPLTGKYPRDPIYDRLFTQIVTQAPAPIGLGEA</sequence>
<dbReference type="EMBL" id="MTJN01000002">
    <property type="protein sequence ID" value="OOV05567.1"/>
    <property type="molecule type" value="Genomic_DNA"/>
</dbReference>
<evidence type="ECO:0000259" key="1">
    <source>
        <dbReference type="Pfam" id="PF01814"/>
    </source>
</evidence>
<dbReference type="PANTHER" id="PTHR39966:SF1">
    <property type="entry name" value="HEMERYTHRIN-LIKE DOMAIN-CONTAINING PROTEIN"/>
    <property type="match status" value="1"/>
</dbReference>
<gene>
    <name evidence="2" type="ORF">RF819_01565</name>
</gene>
<dbReference type="CDD" id="cd12108">
    <property type="entry name" value="Hr-like"/>
    <property type="match status" value="1"/>
</dbReference>
<evidence type="ECO:0000313" key="3">
    <source>
        <dbReference type="Proteomes" id="UP000190750"/>
    </source>
</evidence>
<evidence type="ECO:0000313" key="2">
    <source>
        <dbReference type="EMBL" id="OOV05567.1"/>
    </source>
</evidence>
<dbReference type="InterPro" id="IPR012312">
    <property type="entry name" value="Hemerythrin-like"/>
</dbReference>
<proteinExistence type="predicted"/>